<sequence>MSDRNVRSVRTGEVQQRAREAGIQDVEAKNKGQLLDELNARQQGDGGRGGGGGGRRR</sequence>
<feature type="compositionally biased region" description="Basic and acidic residues" evidence="1">
    <location>
        <begin position="16"/>
        <end position="30"/>
    </location>
</feature>
<keyword evidence="3" id="KW-1185">Reference proteome</keyword>
<evidence type="ECO:0008006" key="4">
    <source>
        <dbReference type="Google" id="ProtNLM"/>
    </source>
</evidence>
<feature type="compositionally biased region" description="Gly residues" evidence="1">
    <location>
        <begin position="44"/>
        <end position="57"/>
    </location>
</feature>
<dbReference type="Proteomes" id="UP000242415">
    <property type="component" value="Unassembled WGS sequence"/>
</dbReference>
<protein>
    <recommendedName>
        <fullName evidence="4">Rho termination factor, N-terminal domain</fullName>
    </recommendedName>
</protein>
<evidence type="ECO:0000313" key="2">
    <source>
        <dbReference type="EMBL" id="SDZ09490.1"/>
    </source>
</evidence>
<organism evidence="2 3">
    <name type="scientific">Micromonospora pattaloongensis</name>
    <dbReference type="NCBI Taxonomy" id="405436"/>
    <lineage>
        <taxon>Bacteria</taxon>
        <taxon>Bacillati</taxon>
        <taxon>Actinomycetota</taxon>
        <taxon>Actinomycetes</taxon>
        <taxon>Micromonosporales</taxon>
        <taxon>Micromonosporaceae</taxon>
        <taxon>Micromonospora</taxon>
    </lineage>
</organism>
<accession>A0A1H3Q896</accession>
<feature type="region of interest" description="Disordered" evidence="1">
    <location>
        <begin position="1"/>
        <end position="57"/>
    </location>
</feature>
<dbReference type="RefSeq" id="WP_175543660.1">
    <property type="nucleotide sequence ID" value="NZ_FNPH01000005.1"/>
</dbReference>
<reference evidence="3" key="1">
    <citation type="submission" date="2016-10" db="EMBL/GenBank/DDBJ databases">
        <authorList>
            <person name="Varghese N."/>
            <person name="Submissions S."/>
        </authorList>
    </citation>
    <scope>NUCLEOTIDE SEQUENCE [LARGE SCALE GENOMIC DNA]</scope>
    <source>
        <strain evidence="3">DSM 45245</strain>
    </source>
</reference>
<dbReference type="AlphaFoldDB" id="A0A1H3Q896"/>
<name>A0A1H3Q896_9ACTN</name>
<evidence type="ECO:0000256" key="1">
    <source>
        <dbReference type="SAM" id="MobiDB-lite"/>
    </source>
</evidence>
<gene>
    <name evidence="2" type="ORF">SAMN05444365_105287</name>
</gene>
<evidence type="ECO:0000313" key="3">
    <source>
        <dbReference type="Proteomes" id="UP000242415"/>
    </source>
</evidence>
<proteinExistence type="predicted"/>
<dbReference type="EMBL" id="FNPH01000005">
    <property type="protein sequence ID" value="SDZ09490.1"/>
    <property type="molecule type" value="Genomic_DNA"/>
</dbReference>